<keyword evidence="2" id="KW-1185">Reference proteome</keyword>
<accession>A0ABR6IVE8</accession>
<dbReference type="EMBL" id="JACIFX010000008">
    <property type="protein sequence ID" value="MBB4231528.1"/>
    <property type="molecule type" value="Genomic_DNA"/>
</dbReference>
<protein>
    <submittedName>
        <fullName evidence="1">Uncharacterized protein</fullName>
    </submittedName>
</protein>
<comment type="caution">
    <text evidence="1">The sequence shown here is derived from an EMBL/GenBank/DDBJ whole genome shotgun (WGS) entry which is preliminary data.</text>
</comment>
<organism evidence="1 2">
    <name type="scientific">Rhizobium mongolense</name>
    <dbReference type="NCBI Taxonomy" id="57676"/>
    <lineage>
        <taxon>Bacteria</taxon>
        <taxon>Pseudomonadati</taxon>
        <taxon>Pseudomonadota</taxon>
        <taxon>Alphaproteobacteria</taxon>
        <taxon>Hyphomicrobiales</taxon>
        <taxon>Rhizobiaceae</taxon>
        <taxon>Rhizobium/Agrobacterium group</taxon>
        <taxon>Rhizobium</taxon>
    </lineage>
</organism>
<sequence>MGELMTPERFSECLLHIRWTPINIAVALQCELSWIEALEAGNEEIPAGLAAWLETLAQAHEALPPPVTYRGKGSKL</sequence>
<evidence type="ECO:0000313" key="2">
    <source>
        <dbReference type="Proteomes" id="UP000551353"/>
    </source>
</evidence>
<gene>
    <name evidence="1" type="ORF">GGD56_005406</name>
</gene>
<name>A0ABR6IVE8_9HYPH</name>
<dbReference type="Proteomes" id="UP000551353">
    <property type="component" value="Unassembled WGS sequence"/>
</dbReference>
<reference evidence="1 2" key="1">
    <citation type="submission" date="2020-08" db="EMBL/GenBank/DDBJ databases">
        <title>Genomic Encyclopedia of Type Strains, Phase IV (KMG-V): Genome sequencing to study the core and pangenomes of soil and plant-associated prokaryotes.</title>
        <authorList>
            <person name="Whitman W."/>
        </authorList>
    </citation>
    <scope>NUCLEOTIDE SEQUENCE [LARGE SCALE GENOMIC DNA]</scope>
    <source>
        <strain evidence="1 2">SEMIA 4087</strain>
    </source>
</reference>
<proteinExistence type="predicted"/>
<evidence type="ECO:0000313" key="1">
    <source>
        <dbReference type="EMBL" id="MBB4231528.1"/>
    </source>
</evidence>